<feature type="domain" description="MYND-type" evidence="7">
    <location>
        <begin position="78"/>
        <end position="115"/>
    </location>
</feature>
<accession>A0A976IAI7</accession>
<protein>
    <recommendedName>
        <fullName evidence="7">MYND-type domain-containing protein</fullName>
    </recommendedName>
</protein>
<dbReference type="SUPFAM" id="SSF103111">
    <property type="entry name" value="Activator of Hsp90 ATPase, Aha1"/>
    <property type="match status" value="1"/>
</dbReference>
<proteinExistence type="inferred from homology"/>
<dbReference type="Proteomes" id="UP000294530">
    <property type="component" value="Unassembled WGS sequence"/>
</dbReference>
<dbReference type="InterPro" id="IPR015310">
    <property type="entry name" value="AHSA1-like_N"/>
</dbReference>
<dbReference type="Pfam" id="PF09229">
    <property type="entry name" value="Aha1_N"/>
    <property type="match status" value="1"/>
</dbReference>
<dbReference type="PANTHER" id="PTHR13009">
    <property type="entry name" value="HEAT SHOCK PROTEIN 90 HSP90 CO-CHAPERONE AHA-1"/>
    <property type="match status" value="1"/>
</dbReference>
<dbReference type="AlphaFoldDB" id="A0A976IAI7"/>
<comment type="caution">
    <text evidence="8">The sequence shown here is derived from an EMBL/GenBank/DDBJ whole genome shotgun (WGS) entry which is preliminary data.</text>
</comment>
<dbReference type="GO" id="GO:0005829">
    <property type="term" value="C:cytosol"/>
    <property type="evidence" value="ECO:0007669"/>
    <property type="project" value="TreeGrafter"/>
</dbReference>
<gene>
    <name evidence="8" type="ORF">CCR75_000245</name>
</gene>
<evidence type="ECO:0000256" key="2">
    <source>
        <dbReference type="ARBA" id="ARBA00022723"/>
    </source>
</evidence>
<evidence type="ECO:0000313" key="8">
    <source>
        <dbReference type="EMBL" id="TDH64787.1"/>
    </source>
</evidence>
<keyword evidence="9" id="KW-1185">Reference proteome</keyword>
<dbReference type="Pfam" id="PF01753">
    <property type="entry name" value="zf-MYND"/>
    <property type="match status" value="1"/>
</dbReference>
<evidence type="ECO:0000313" key="9">
    <source>
        <dbReference type="Proteomes" id="UP000294530"/>
    </source>
</evidence>
<dbReference type="PROSITE" id="PS01360">
    <property type="entry name" value="ZF_MYND_1"/>
    <property type="match status" value="1"/>
</dbReference>
<evidence type="ECO:0000256" key="1">
    <source>
        <dbReference type="ARBA" id="ARBA00006817"/>
    </source>
</evidence>
<dbReference type="EMBL" id="SHOA02000002">
    <property type="protein sequence ID" value="TDH64787.1"/>
    <property type="molecule type" value="Genomic_DNA"/>
</dbReference>
<name>A0A976IAI7_BRELC</name>
<dbReference type="SUPFAM" id="SSF144232">
    <property type="entry name" value="HIT/MYND zinc finger-like"/>
    <property type="match status" value="1"/>
</dbReference>
<comment type="similarity">
    <text evidence="1">Belongs to the AHA1 family.</text>
</comment>
<dbReference type="RefSeq" id="XP_067814286.1">
    <property type="nucleotide sequence ID" value="XM_067958353.1"/>
</dbReference>
<evidence type="ECO:0000256" key="6">
    <source>
        <dbReference type="SAM" id="MobiDB-lite"/>
    </source>
</evidence>
<dbReference type="OrthoDB" id="341421at2759"/>
<sequence>MSTVPIMSAANLDVGWDASPLSDPNSGDFDCIERTQEVKVDANDYSRFKDIGKDLDDEDESTEQENAPAAVEAAASKCRNCSKTGAKLKCSMCKRAVYCERKCQASDWQFHKRTCKKPEAPKKPDAPRQKPSTFASPIKATTSSSSNKTQPTKTSSVVVTHEPDLPQNMRGYKNGLPYFHRELSTEEKQLIGDIAPQKIKSKAMNTDSVRHDGSAWNKAGTFEERVVTRWAENKWKEIFTGATYAESNLQATFKAPDKFTGDASICVVRGKKRYLYDFSFQLSFEVTISGGSPCKGTYSLNDISNDEDCEILCNLTKKSMNASDQLAIQKFTATKNSGLQKELMRLINMFASEFQQL</sequence>
<dbReference type="SMART" id="SM01000">
    <property type="entry name" value="Aha1_N"/>
    <property type="match status" value="1"/>
</dbReference>
<feature type="region of interest" description="Disordered" evidence="6">
    <location>
        <begin position="117"/>
        <end position="170"/>
    </location>
</feature>
<dbReference type="GO" id="GO:0001671">
    <property type="term" value="F:ATPase activator activity"/>
    <property type="evidence" value="ECO:0007669"/>
    <property type="project" value="InterPro"/>
</dbReference>
<feature type="compositionally biased region" description="Basic and acidic residues" evidence="6">
    <location>
        <begin position="117"/>
        <end position="128"/>
    </location>
</feature>
<dbReference type="PANTHER" id="PTHR13009:SF22">
    <property type="entry name" value="LD43819P"/>
    <property type="match status" value="1"/>
</dbReference>
<keyword evidence="3 5" id="KW-0863">Zinc-finger</keyword>
<evidence type="ECO:0000259" key="7">
    <source>
        <dbReference type="PROSITE" id="PS50865"/>
    </source>
</evidence>
<dbReference type="Gene3D" id="3.15.10.20">
    <property type="entry name" value="Activator of Hsp90 ATPase Aha1, N-terminal domain"/>
    <property type="match status" value="1"/>
</dbReference>
<reference evidence="8 9" key="1">
    <citation type="journal article" date="2021" name="Genome Biol.">
        <title>AFLAP: assembly-free linkage analysis pipeline using k-mers from genome sequencing data.</title>
        <authorList>
            <person name="Fletcher K."/>
            <person name="Zhang L."/>
            <person name="Gil J."/>
            <person name="Han R."/>
            <person name="Cavanaugh K."/>
            <person name="Michelmore R."/>
        </authorList>
    </citation>
    <scope>NUCLEOTIDE SEQUENCE [LARGE SCALE GENOMIC DNA]</scope>
    <source>
        <strain evidence="8 9">SF5</strain>
    </source>
</reference>
<evidence type="ECO:0000256" key="4">
    <source>
        <dbReference type="ARBA" id="ARBA00022833"/>
    </source>
</evidence>
<dbReference type="KEGG" id="blac:94344024"/>
<organism evidence="8 9">
    <name type="scientific">Bremia lactucae</name>
    <name type="common">Lettuce downy mildew</name>
    <dbReference type="NCBI Taxonomy" id="4779"/>
    <lineage>
        <taxon>Eukaryota</taxon>
        <taxon>Sar</taxon>
        <taxon>Stramenopiles</taxon>
        <taxon>Oomycota</taxon>
        <taxon>Peronosporomycetes</taxon>
        <taxon>Peronosporales</taxon>
        <taxon>Peronosporaceae</taxon>
        <taxon>Bremia</taxon>
    </lineage>
</organism>
<dbReference type="GO" id="GO:0006457">
    <property type="term" value="P:protein folding"/>
    <property type="evidence" value="ECO:0007669"/>
    <property type="project" value="TreeGrafter"/>
</dbReference>
<dbReference type="InterPro" id="IPR036338">
    <property type="entry name" value="Aha1"/>
</dbReference>
<dbReference type="InterPro" id="IPR002893">
    <property type="entry name" value="Znf_MYND"/>
</dbReference>
<evidence type="ECO:0000256" key="5">
    <source>
        <dbReference type="PROSITE-ProRule" id="PRU00134"/>
    </source>
</evidence>
<dbReference type="GO" id="GO:0008270">
    <property type="term" value="F:zinc ion binding"/>
    <property type="evidence" value="ECO:0007669"/>
    <property type="project" value="UniProtKB-KW"/>
</dbReference>
<dbReference type="GO" id="GO:0051087">
    <property type="term" value="F:protein-folding chaperone binding"/>
    <property type="evidence" value="ECO:0007669"/>
    <property type="project" value="InterPro"/>
</dbReference>
<dbReference type="GeneID" id="94344024"/>
<dbReference type="Gene3D" id="6.10.140.2220">
    <property type="match status" value="1"/>
</dbReference>
<dbReference type="PROSITE" id="PS50865">
    <property type="entry name" value="ZF_MYND_2"/>
    <property type="match status" value="1"/>
</dbReference>
<keyword evidence="2" id="KW-0479">Metal-binding</keyword>
<feature type="compositionally biased region" description="Polar residues" evidence="6">
    <location>
        <begin position="130"/>
        <end position="158"/>
    </location>
</feature>
<evidence type="ECO:0000256" key="3">
    <source>
        <dbReference type="ARBA" id="ARBA00022771"/>
    </source>
</evidence>
<keyword evidence="4" id="KW-0862">Zinc</keyword>